<dbReference type="KEGG" id="prag:EKN56_10505"/>
<gene>
    <name evidence="1" type="ORF">EKN56_10505</name>
</gene>
<accession>A0A411WKQ0</accession>
<name>A0A411WKQ0_9GAMM</name>
<dbReference type="OrthoDB" id="6626333at2"/>
<sequence>MFHTLKQLIATPSGRLSLSDTTLAGAFIASTSVLLWCAWHGTMDEWLFIGYLTAWVAQNQASKQASIKRAREEREVPGHD</sequence>
<dbReference type="Proteomes" id="UP000293154">
    <property type="component" value="Chromosome"/>
</dbReference>
<keyword evidence="2" id="KW-1185">Reference proteome</keyword>
<evidence type="ECO:0000313" key="2">
    <source>
        <dbReference type="Proteomes" id="UP000293154"/>
    </source>
</evidence>
<reference evidence="1 2" key="1">
    <citation type="submission" date="2019-03" db="EMBL/GenBank/DDBJ databases">
        <title>Pragia sp. nov. isolated from the gut tract of Carduelis flavirostris.</title>
        <authorList>
            <person name="Ge Y."/>
        </authorList>
    </citation>
    <scope>NUCLEOTIDE SEQUENCE [LARGE SCALE GENOMIC DNA]</scope>
    <source>
        <strain evidence="1 2">CF-458</strain>
    </source>
</reference>
<dbReference type="RefSeq" id="WP_130591743.1">
    <property type="nucleotide sequence ID" value="NZ_CP034752.1"/>
</dbReference>
<dbReference type="AlphaFoldDB" id="A0A411WKQ0"/>
<organism evidence="1 2">
    <name type="scientific">Limnobaculum zhutongyuii</name>
    <dbReference type="NCBI Taxonomy" id="2498113"/>
    <lineage>
        <taxon>Bacteria</taxon>
        <taxon>Pseudomonadati</taxon>
        <taxon>Pseudomonadota</taxon>
        <taxon>Gammaproteobacteria</taxon>
        <taxon>Enterobacterales</taxon>
        <taxon>Budviciaceae</taxon>
        <taxon>Limnobaculum</taxon>
    </lineage>
</organism>
<evidence type="ECO:0000313" key="1">
    <source>
        <dbReference type="EMBL" id="QBH96799.1"/>
    </source>
</evidence>
<dbReference type="EMBL" id="CP034752">
    <property type="protein sequence ID" value="QBH96799.1"/>
    <property type="molecule type" value="Genomic_DNA"/>
</dbReference>
<proteinExistence type="predicted"/>
<protein>
    <submittedName>
        <fullName evidence="1">Uncharacterized protein</fullName>
    </submittedName>
</protein>